<dbReference type="SUPFAM" id="SSF46785">
    <property type="entry name" value="Winged helix' DNA-binding domain"/>
    <property type="match status" value="1"/>
</dbReference>
<dbReference type="PANTHER" id="PTHR18964:SF149">
    <property type="entry name" value="BIFUNCTIONAL UDP-N-ACETYLGLUCOSAMINE 2-EPIMERASE_N-ACETYLMANNOSAMINE KINASE"/>
    <property type="match status" value="1"/>
</dbReference>
<feature type="domain" description="HTH crp-type" evidence="2">
    <location>
        <begin position="15"/>
        <end position="71"/>
    </location>
</feature>
<dbReference type="Gene3D" id="3.30.420.40">
    <property type="match status" value="2"/>
</dbReference>
<dbReference type="InterPro" id="IPR012318">
    <property type="entry name" value="HTH_CRP"/>
</dbReference>
<organism evidence="3 4">
    <name type="scientific">Agromyces marinus</name>
    <dbReference type="NCBI Taxonomy" id="1389020"/>
    <lineage>
        <taxon>Bacteria</taxon>
        <taxon>Bacillati</taxon>
        <taxon>Actinomycetota</taxon>
        <taxon>Actinomycetes</taxon>
        <taxon>Micrococcales</taxon>
        <taxon>Microbacteriaceae</taxon>
        <taxon>Agromyces</taxon>
    </lineage>
</organism>
<evidence type="ECO:0000313" key="4">
    <source>
        <dbReference type="Proteomes" id="UP001321477"/>
    </source>
</evidence>
<evidence type="ECO:0000256" key="1">
    <source>
        <dbReference type="ARBA" id="ARBA00006479"/>
    </source>
</evidence>
<dbReference type="Pfam" id="PF00480">
    <property type="entry name" value="ROK"/>
    <property type="match status" value="1"/>
</dbReference>
<dbReference type="Gene3D" id="1.10.10.10">
    <property type="entry name" value="Winged helix-like DNA-binding domain superfamily/Winged helix DNA-binding domain"/>
    <property type="match status" value="1"/>
</dbReference>
<gene>
    <name evidence="3" type="ORF">GCM10025870_10980</name>
</gene>
<keyword evidence="3" id="KW-0418">Kinase</keyword>
<dbReference type="GO" id="GO:0016301">
    <property type="term" value="F:kinase activity"/>
    <property type="evidence" value="ECO:0007669"/>
    <property type="project" value="UniProtKB-KW"/>
</dbReference>
<keyword evidence="3" id="KW-0808">Transferase</keyword>
<dbReference type="InterPro" id="IPR043129">
    <property type="entry name" value="ATPase_NBD"/>
</dbReference>
<dbReference type="InterPro" id="IPR000600">
    <property type="entry name" value="ROK"/>
</dbReference>
<name>A0ABM8GZV9_9MICO</name>
<evidence type="ECO:0000313" key="3">
    <source>
        <dbReference type="EMBL" id="BDZ54025.1"/>
    </source>
</evidence>
<proteinExistence type="inferred from homology"/>
<dbReference type="CDD" id="cd23763">
    <property type="entry name" value="ASKHA_ATPase_ROK"/>
    <property type="match status" value="1"/>
</dbReference>
<dbReference type="InterPro" id="IPR036388">
    <property type="entry name" value="WH-like_DNA-bd_sf"/>
</dbReference>
<keyword evidence="4" id="KW-1185">Reference proteome</keyword>
<sequence>MVHDTRELNRIAVLTDLLRNRPASRKRLAEATGISPATVTRAVDQLIAQGLVVEASELVTDQRGRRAVLLDVVADRTLVLGVDLGASSTRVLLADLVGRPLADLEVATPSEADAAGLAGWLADLAVELADARWPDVDTIVLGLPGSVGRGSRITNAPNLPQVQDPDFLATLRERTGRRVHADNDANLALLGEQRFGAARDAPTAVMVTIGTGLGAGLAIDGHILRGAQGVVGEFGQLPAGPLGTRLELLVTGPGIMRLAAEAGVRLDSPAELFDPSPAEPVRTLRSHFDQALLVVLSAATVSCEPEVIVLGGGIAKSLAADLERYETMLAHHLGTAPRLVGSELGDFAGATGAVVAALHEIYRGMGVDERALGDLPVALTAR</sequence>
<protein>
    <submittedName>
        <fullName evidence="3">Sugar kinase</fullName>
    </submittedName>
</protein>
<reference evidence="4" key="1">
    <citation type="journal article" date="2019" name="Int. J. Syst. Evol. Microbiol.">
        <title>The Global Catalogue of Microorganisms (GCM) 10K type strain sequencing project: providing services to taxonomists for standard genome sequencing and annotation.</title>
        <authorList>
            <consortium name="The Broad Institute Genomics Platform"/>
            <consortium name="The Broad Institute Genome Sequencing Center for Infectious Disease"/>
            <person name="Wu L."/>
            <person name="Ma J."/>
        </authorList>
    </citation>
    <scope>NUCLEOTIDE SEQUENCE [LARGE SCALE GENOMIC DNA]</scope>
    <source>
        <strain evidence="4">NBRC 109019</strain>
    </source>
</reference>
<dbReference type="InterPro" id="IPR036390">
    <property type="entry name" value="WH_DNA-bd_sf"/>
</dbReference>
<dbReference type="InterPro" id="IPR011991">
    <property type="entry name" value="ArsR-like_HTH"/>
</dbReference>
<dbReference type="Proteomes" id="UP001321477">
    <property type="component" value="Chromosome"/>
</dbReference>
<comment type="similarity">
    <text evidence="1">Belongs to the ROK (NagC/XylR) family.</text>
</comment>
<dbReference type="Pfam" id="PF13412">
    <property type="entry name" value="HTH_24"/>
    <property type="match status" value="1"/>
</dbReference>
<dbReference type="SUPFAM" id="SSF53067">
    <property type="entry name" value="Actin-like ATPase domain"/>
    <property type="match status" value="1"/>
</dbReference>
<evidence type="ECO:0000259" key="2">
    <source>
        <dbReference type="SMART" id="SM00419"/>
    </source>
</evidence>
<dbReference type="PANTHER" id="PTHR18964">
    <property type="entry name" value="ROK (REPRESSOR, ORF, KINASE) FAMILY"/>
    <property type="match status" value="1"/>
</dbReference>
<dbReference type="CDD" id="cd00090">
    <property type="entry name" value="HTH_ARSR"/>
    <property type="match status" value="1"/>
</dbReference>
<dbReference type="SMART" id="SM00419">
    <property type="entry name" value="HTH_CRP"/>
    <property type="match status" value="1"/>
</dbReference>
<dbReference type="RefSeq" id="WP_234661011.1">
    <property type="nucleotide sequence ID" value="NZ_AP027734.1"/>
</dbReference>
<accession>A0ABM8GZV9</accession>
<dbReference type="EMBL" id="AP027734">
    <property type="protein sequence ID" value="BDZ54025.1"/>
    <property type="molecule type" value="Genomic_DNA"/>
</dbReference>